<reference evidence="3" key="1">
    <citation type="submission" date="2013-04" db="EMBL/GenBank/DDBJ databases">
        <authorList>
            <person name="Harkins D.M."/>
            <person name="Durkin A.S."/>
            <person name="Selengut J.D."/>
            <person name="Sanka R."/>
            <person name="DePew J."/>
            <person name="Purushe J."/>
            <person name="Ahmed A."/>
            <person name="van der Linden H."/>
            <person name="Goris M.G.A."/>
            <person name="Hartskeerl R.A."/>
            <person name="Vinetz J.M."/>
            <person name="Sutton G.G."/>
            <person name="Nelson W.C."/>
            <person name="Fouts D.E."/>
        </authorList>
    </citation>
    <scope>NUCLEOTIDE SEQUENCE [LARGE SCALE GENOMIC DNA]</scope>
    <source>
        <strain evidence="3">BUT 6</strain>
    </source>
</reference>
<dbReference type="OrthoDB" id="342400at2"/>
<dbReference type="SUPFAM" id="SSF101874">
    <property type="entry name" value="YceI-like"/>
    <property type="match status" value="1"/>
</dbReference>
<dbReference type="STRING" id="1193011.LEP1GSC058_4009"/>
<gene>
    <name evidence="3" type="ORF">LEP1GSC058_4009</name>
</gene>
<sequence>MKFQAESINGRLYVLRILFLTISVLPIYKIVGVELPNSILKVASGKVYFKSDAPQEIIRGVGQTVSGEIDPIQKTLTINVDLRDFTTANRLRDNHLHDNYLESDDFPFAIYKGRLLSFDSITGKAKTIGTLYLHGREKSDFAIEGILSLKDGSLQYTATFAVLLRDFSIEVPKLLNLKLNQKIEVKTVFILESPQ</sequence>
<feature type="domain" description="Lipid/polyisoprenoid-binding YceI-like" evidence="2">
    <location>
        <begin position="58"/>
        <end position="186"/>
    </location>
</feature>
<evidence type="ECO:0000313" key="4">
    <source>
        <dbReference type="Proteomes" id="UP000014540"/>
    </source>
</evidence>
<dbReference type="PANTHER" id="PTHR34406">
    <property type="entry name" value="PROTEIN YCEI"/>
    <property type="match status" value="1"/>
</dbReference>
<dbReference type="PANTHER" id="PTHR34406:SF1">
    <property type="entry name" value="PROTEIN YCEI"/>
    <property type="match status" value="1"/>
</dbReference>
<keyword evidence="1" id="KW-0812">Transmembrane</keyword>
<dbReference type="AlphaFoldDB" id="S3UYV4"/>
<feature type="transmembrane region" description="Helical" evidence="1">
    <location>
        <begin position="12"/>
        <end position="31"/>
    </location>
</feature>
<dbReference type="Gene3D" id="2.40.128.110">
    <property type="entry name" value="Lipid/polyisoprenoid-binding, YceI-like"/>
    <property type="match status" value="1"/>
</dbReference>
<dbReference type="Proteomes" id="UP000014540">
    <property type="component" value="Unassembled WGS sequence"/>
</dbReference>
<dbReference type="RefSeq" id="WP_016550866.1">
    <property type="nucleotide sequence ID" value="NZ_AKWZ02000010.1"/>
</dbReference>
<evidence type="ECO:0000256" key="1">
    <source>
        <dbReference type="SAM" id="Phobius"/>
    </source>
</evidence>
<comment type="caution">
    <text evidence="3">The sequence shown here is derived from an EMBL/GenBank/DDBJ whole genome shotgun (WGS) entry which is preliminary data.</text>
</comment>
<dbReference type="Pfam" id="PF04264">
    <property type="entry name" value="YceI"/>
    <property type="match status" value="1"/>
</dbReference>
<keyword evidence="1" id="KW-1133">Transmembrane helix</keyword>
<evidence type="ECO:0000259" key="2">
    <source>
        <dbReference type="Pfam" id="PF04264"/>
    </source>
</evidence>
<keyword evidence="1" id="KW-0472">Membrane</keyword>
<protein>
    <submittedName>
        <fullName evidence="3">YceI-like domain protein</fullName>
    </submittedName>
</protein>
<proteinExistence type="predicted"/>
<accession>S3UYV4</accession>
<keyword evidence="4" id="KW-1185">Reference proteome</keyword>
<organism evidence="3 4">
    <name type="scientific">Leptospira fainei serovar Hurstbridge str. BUT 6</name>
    <dbReference type="NCBI Taxonomy" id="1193011"/>
    <lineage>
        <taxon>Bacteria</taxon>
        <taxon>Pseudomonadati</taxon>
        <taxon>Spirochaetota</taxon>
        <taxon>Spirochaetia</taxon>
        <taxon>Leptospirales</taxon>
        <taxon>Leptospiraceae</taxon>
        <taxon>Leptospira</taxon>
    </lineage>
</organism>
<evidence type="ECO:0000313" key="3">
    <source>
        <dbReference type="EMBL" id="EPG74413.1"/>
    </source>
</evidence>
<dbReference type="InterPro" id="IPR007372">
    <property type="entry name" value="Lipid/polyisoprenoid-bd_YceI"/>
</dbReference>
<dbReference type="InterPro" id="IPR036761">
    <property type="entry name" value="TTHA0802/YceI-like_sf"/>
</dbReference>
<dbReference type="EMBL" id="AKWZ02000010">
    <property type="protein sequence ID" value="EPG74413.1"/>
    <property type="molecule type" value="Genomic_DNA"/>
</dbReference>
<name>S3UYV4_9LEPT</name>